<gene>
    <name evidence="3" type="ORF">WJX73_002474</name>
</gene>
<evidence type="ECO:0000313" key="3">
    <source>
        <dbReference type="EMBL" id="KAK9797071.1"/>
    </source>
</evidence>
<evidence type="ECO:0000256" key="2">
    <source>
        <dbReference type="SAM" id="MobiDB-lite"/>
    </source>
</evidence>
<dbReference type="Proteomes" id="UP001465755">
    <property type="component" value="Unassembled WGS sequence"/>
</dbReference>
<comment type="caution">
    <text evidence="3">The sequence shown here is derived from an EMBL/GenBank/DDBJ whole genome shotgun (WGS) entry which is preliminary data.</text>
</comment>
<feature type="coiled-coil region" evidence="1">
    <location>
        <begin position="68"/>
        <end position="95"/>
    </location>
</feature>
<feature type="coiled-coil region" evidence="1">
    <location>
        <begin position="124"/>
        <end position="190"/>
    </location>
</feature>
<proteinExistence type="predicted"/>
<evidence type="ECO:0000313" key="4">
    <source>
        <dbReference type="Proteomes" id="UP001465755"/>
    </source>
</evidence>
<feature type="coiled-coil region" evidence="1">
    <location>
        <begin position="359"/>
        <end position="425"/>
    </location>
</feature>
<feature type="coiled-coil region" evidence="1">
    <location>
        <begin position="228"/>
        <end position="273"/>
    </location>
</feature>
<feature type="compositionally biased region" description="Polar residues" evidence="2">
    <location>
        <begin position="494"/>
        <end position="504"/>
    </location>
</feature>
<dbReference type="PANTHER" id="PTHR46515:SF1">
    <property type="entry name" value="TATA ELEMENT MODULATORY FACTOR"/>
    <property type="match status" value="1"/>
</dbReference>
<protein>
    <submittedName>
        <fullName evidence="3">Uncharacterized protein</fullName>
    </submittedName>
</protein>
<dbReference type="PANTHER" id="PTHR46515">
    <property type="entry name" value="TATA ELEMENT MODULATORY FACTOR TMF1"/>
    <property type="match status" value="1"/>
</dbReference>
<organism evidence="3 4">
    <name type="scientific">Symbiochloris irregularis</name>
    <dbReference type="NCBI Taxonomy" id="706552"/>
    <lineage>
        <taxon>Eukaryota</taxon>
        <taxon>Viridiplantae</taxon>
        <taxon>Chlorophyta</taxon>
        <taxon>core chlorophytes</taxon>
        <taxon>Trebouxiophyceae</taxon>
        <taxon>Trebouxiales</taxon>
        <taxon>Trebouxiaceae</taxon>
        <taxon>Symbiochloris</taxon>
    </lineage>
</organism>
<reference evidence="3 4" key="1">
    <citation type="journal article" date="2024" name="Nat. Commun.">
        <title>Phylogenomics reveals the evolutionary origins of lichenization in chlorophyte algae.</title>
        <authorList>
            <person name="Puginier C."/>
            <person name="Libourel C."/>
            <person name="Otte J."/>
            <person name="Skaloud P."/>
            <person name="Haon M."/>
            <person name="Grisel S."/>
            <person name="Petersen M."/>
            <person name="Berrin J.G."/>
            <person name="Delaux P.M."/>
            <person name="Dal Grande F."/>
            <person name="Keller J."/>
        </authorList>
    </citation>
    <scope>NUCLEOTIDE SEQUENCE [LARGE SCALE GENOMIC DNA]</scope>
    <source>
        <strain evidence="3 4">SAG 2036</strain>
    </source>
</reference>
<dbReference type="InterPro" id="IPR052602">
    <property type="entry name" value="Growth_transcription_reg"/>
</dbReference>
<sequence>MPPNTDESRKSLLDKVKHYEGKLATLTAINGALQQENEDLRADLEAREPNADTETDMQELQQEFATRLAAADKQIATLKDKVETLKAQAAAASQGGSNSTARLQERENYIATLQEEGEGLSRKNGELEAVVRKLRASTRDLEQERERLQARYAALESQLAQEQERGSFSHQSATQQLEALEAELRDVRRDWAEDAARVRHEAAQSVSEARQEALQGNDRASHAAAERYAAVESSLHNERNAFQDAEQRWLTREEGLRREVGHLEEQVRAAEEAQADLMASSSHSTRPLLKQIEAMTASASAQQVTHAEVERRLTHKLRDAEASCRHAQEGEHAAQTRATTSEAALRAAQAGATQGAQKLADLTRQLAAERHKADTAQAAVQTAAERLQALQARHAQERTTQEGQLRELQEQLWEAQDKNRALLASKSSLASHSSADLNAAPAPGVAQSKADTMSAAQRVLLPVSRSSSHLLDSPPVVVTSNGAEAAQPAVPTPSGDSPASSQADRPQAGFDELISVLSRKGSGLKPQNGRVASTRQAGLEARLASAEAAAEAARAQLLEAAERAEAAQSHVDKYQQLQSDYQVQDQKLDMALELLGERNER</sequence>
<dbReference type="AlphaFoldDB" id="A0AAW1NSP1"/>
<evidence type="ECO:0000256" key="1">
    <source>
        <dbReference type="SAM" id="Coils"/>
    </source>
</evidence>
<keyword evidence="1" id="KW-0175">Coiled coil</keyword>
<dbReference type="GO" id="GO:0005783">
    <property type="term" value="C:endoplasmic reticulum"/>
    <property type="evidence" value="ECO:0007669"/>
    <property type="project" value="TreeGrafter"/>
</dbReference>
<accession>A0AAW1NSP1</accession>
<keyword evidence="4" id="KW-1185">Reference proteome</keyword>
<feature type="coiled-coil region" evidence="1">
    <location>
        <begin position="536"/>
        <end position="577"/>
    </location>
</feature>
<feature type="region of interest" description="Disordered" evidence="2">
    <location>
        <begin position="484"/>
        <end position="505"/>
    </location>
</feature>
<dbReference type="GO" id="GO:0005794">
    <property type="term" value="C:Golgi apparatus"/>
    <property type="evidence" value="ECO:0007669"/>
    <property type="project" value="TreeGrafter"/>
</dbReference>
<name>A0AAW1NSP1_9CHLO</name>
<dbReference type="EMBL" id="JALJOQ010000109">
    <property type="protein sequence ID" value="KAK9797071.1"/>
    <property type="molecule type" value="Genomic_DNA"/>
</dbReference>